<dbReference type="PRINTS" id="PR00078">
    <property type="entry name" value="G3PDHDRGNASE"/>
</dbReference>
<evidence type="ECO:0000256" key="4">
    <source>
        <dbReference type="PIRSR" id="PIRSR000149-1"/>
    </source>
</evidence>
<dbReference type="CDD" id="cd18126">
    <property type="entry name" value="GAPDH_I_C"/>
    <property type="match status" value="1"/>
</dbReference>
<sequence length="337" mass="36506">MIKVAINGLGRVGRTALRIIMDEPEMELVAVNDLTPLDNLVYLLRYDSVYGRYHKAVRASNDDLVVDEQPVKAFNREDPESLPWRELDVDLVLECTGAFLSLDGLEKHVKAGARRVILSAPGKGGDIPSVVYGVNELDNEATACFSTASCTTNCIAPVVEILHRHIGVKKAMLTTVHAYTASQGIVDMPSKKMERGRTAGLNMIPTTTGAAAATGDVLPELKGHFDGAAIRVPIATGSISDITLITGRQTSVEEINEIFRQEAQTSRYQGVLGVAEDPIVSSDIIGDPRAAIVDIRSTRVVDGDLVKVLAWYDNEWGYVSQMVRQAMKTLGADKSTV</sequence>
<dbReference type="PROSITE" id="PS00071">
    <property type="entry name" value="GAPDH"/>
    <property type="match status" value="1"/>
</dbReference>
<dbReference type="FunFam" id="3.30.360.10:FF:000002">
    <property type="entry name" value="Glyceraldehyde-3-phosphate dehydrogenase"/>
    <property type="match status" value="1"/>
</dbReference>
<dbReference type="PANTHER" id="PTHR43148">
    <property type="entry name" value="GLYCERALDEHYDE-3-PHOSPHATE DEHYDROGENASE 2"/>
    <property type="match status" value="1"/>
</dbReference>
<evidence type="ECO:0000256" key="8">
    <source>
        <dbReference type="RuleBase" id="RU000397"/>
    </source>
</evidence>
<dbReference type="Pfam" id="PF02800">
    <property type="entry name" value="Gp_dh_C"/>
    <property type="match status" value="1"/>
</dbReference>
<dbReference type="EMBL" id="FPBP01000001">
    <property type="protein sequence ID" value="SFU36428.1"/>
    <property type="molecule type" value="Genomic_DNA"/>
</dbReference>
<comment type="similarity">
    <text evidence="1 8">Belongs to the glyceraldehyde-3-phosphate dehydrogenase family.</text>
</comment>
<feature type="binding site" evidence="6">
    <location>
        <position position="33"/>
    </location>
    <ligand>
        <name>NAD(+)</name>
        <dbReference type="ChEBI" id="CHEBI:57540"/>
    </ligand>
</feature>
<dbReference type="EC" id="1.2.1.-" evidence="9"/>
<keyword evidence="12" id="KW-1185">Reference proteome</keyword>
<dbReference type="GO" id="GO:0050661">
    <property type="term" value="F:NADP binding"/>
    <property type="evidence" value="ECO:0007669"/>
    <property type="project" value="InterPro"/>
</dbReference>
<dbReference type="CDD" id="cd05214">
    <property type="entry name" value="GAPDH_I_N"/>
    <property type="match status" value="1"/>
</dbReference>
<dbReference type="OrthoDB" id="9803304at2"/>
<comment type="subunit">
    <text evidence="2">Homotetramer.</text>
</comment>
<dbReference type="FunFam" id="3.40.50.720:FF:000001">
    <property type="entry name" value="Glyceraldehyde-3-phosphate dehydrogenase"/>
    <property type="match status" value="1"/>
</dbReference>
<dbReference type="Gene3D" id="3.40.50.720">
    <property type="entry name" value="NAD(P)-binding Rossmann-like Domain"/>
    <property type="match status" value="1"/>
</dbReference>
<organism evidence="11 12">
    <name type="scientific">Halomonas korlensis</name>
    <dbReference type="NCBI Taxonomy" id="463301"/>
    <lineage>
        <taxon>Bacteria</taxon>
        <taxon>Pseudomonadati</taxon>
        <taxon>Pseudomonadota</taxon>
        <taxon>Gammaproteobacteria</taxon>
        <taxon>Oceanospirillales</taxon>
        <taxon>Halomonadaceae</taxon>
        <taxon>Halomonas</taxon>
    </lineage>
</organism>
<feature type="binding site" evidence="6">
    <location>
        <position position="314"/>
    </location>
    <ligand>
        <name>NAD(+)</name>
        <dbReference type="ChEBI" id="CHEBI:57540"/>
    </ligand>
</feature>
<dbReference type="PIRSF" id="PIRSF000149">
    <property type="entry name" value="GAP_DH"/>
    <property type="match status" value="1"/>
</dbReference>
<dbReference type="SUPFAM" id="SSF55347">
    <property type="entry name" value="Glyceraldehyde-3-phosphate dehydrogenase-like, C-terminal domain"/>
    <property type="match status" value="1"/>
</dbReference>
<dbReference type="RefSeq" id="WP_089792611.1">
    <property type="nucleotide sequence ID" value="NZ_FPBP01000001.1"/>
</dbReference>
<dbReference type="InterPro" id="IPR020831">
    <property type="entry name" value="GlycerAld/Erythrose_P_DH"/>
</dbReference>
<feature type="domain" description="Glyceraldehyde 3-phosphate dehydrogenase NAD(P) binding" evidence="10">
    <location>
        <begin position="2"/>
        <end position="150"/>
    </location>
</feature>
<keyword evidence="3 9" id="KW-0560">Oxidoreductase</keyword>
<reference evidence="12" key="1">
    <citation type="submission" date="2016-10" db="EMBL/GenBank/DDBJ databases">
        <authorList>
            <person name="Varghese N."/>
            <person name="Submissions S."/>
        </authorList>
    </citation>
    <scope>NUCLEOTIDE SEQUENCE [LARGE SCALE GENOMIC DNA]</scope>
    <source>
        <strain evidence="12">CGMCC 1.6981</strain>
    </source>
</reference>
<evidence type="ECO:0000256" key="9">
    <source>
        <dbReference type="RuleBase" id="RU361160"/>
    </source>
</evidence>
<dbReference type="InterPro" id="IPR020829">
    <property type="entry name" value="GlycerAld_3-P_DH_cat"/>
</dbReference>
<accession>A0A1I7FJV6</accession>
<dbReference type="GO" id="GO:0006006">
    <property type="term" value="P:glucose metabolic process"/>
    <property type="evidence" value="ECO:0007669"/>
    <property type="project" value="InterPro"/>
</dbReference>
<dbReference type="InterPro" id="IPR020830">
    <property type="entry name" value="GlycerAld_3-P_DH_AS"/>
</dbReference>
<dbReference type="Pfam" id="PF00044">
    <property type="entry name" value="Gp_dh_N"/>
    <property type="match status" value="1"/>
</dbReference>
<feature type="binding site" evidence="5">
    <location>
        <begin position="149"/>
        <end position="151"/>
    </location>
    <ligand>
        <name>D-glyceraldehyde 3-phosphate</name>
        <dbReference type="ChEBI" id="CHEBI:59776"/>
    </ligand>
</feature>
<feature type="site" description="Activates thiol group during catalysis" evidence="7">
    <location>
        <position position="177"/>
    </location>
</feature>
<evidence type="ECO:0000259" key="10">
    <source>
        <dbReference type="SMART" id="SM00846"/>
    </source>
</evidence>
<evidence type="ECO:0000256" key="6">
    <source>
        <dbReference type="PIRSR" id="PIRSR000149-3"/>
    </source>
</evidence>
<dbReference type="Gene3D" id="3.30.360.10">
    <property type="entry name" value="Dihydrodipicolinate Reductase, domain 2"/>
    <property type="match status" value="1"/>
</dbReference>
<keyword evidence="6" id="KW-0520">NAD</keyword>
<feature type="binding site" evidence="5">
    <location>
        <begin position="208"/>
        <end position="209"/>
    </location>
    <ligand>
        <name>D-glyceraldehyde 3-phosphate</name>
        <dbReference type="ChEBI" id="CHEBI:59776"/>
    </ligand>
</feature>
<gene>
    <name evidence="11" type="ORF">SAMN04487955_101541</name>
</gene>
<keyword evidence="6" id="KW-0547">Nucleotide-binding</keyword>
<dbReference type="GO" id="GO:0016620">
    <property type="term" value="F:oxidoreductase activity, acting on the aldehyde or oxo group of donors, NAD or NADP as acceptor"/>
    <property type="evidence" value="ECO:0007669"/>
    <property type="project" value="InterPro"/>
</dbReference>
<proteinExistence type="inferred from homology"/>
<dbReference type="InterPro" id="IPR006424">
    <property type="entry name" value="Glyceraldehyde-3-P_DH_1"/>
</dbReference>
<evidence type="ECO:0000256" key="2">
    <source>
        <dbReference type="ARBA" id="ARBA00011881"/>
    </source>
</evidence>
<dbReference type="AlphaFoldDB" id="A0A1I7FJV6"/>
<dbReference type="SUPFAM" id="SSF51735">
    <property type="entry name" value="NAD(P)-binding Rossmann-fold domains"/>
    <property type="match status" value="1"/>
</dbReference>
<dbReference type="InterPro" id="IPR036291">
    <property type="entry name" value="NAD(P)-bd_dom_sf"/>
</dbReference>
<dbReference type="InterPro" id="IPR020828">
    <property type="entry name" value="GlycerAld_3-P_DH_NAD(P)-bd"/>
</dbReference>
<feature type="binding site" evidence="5">
    <location>
        <position position="231"/>
    </location>
    <ligand>
        <name>D-glyceraldehyde 3-phosphate</name>
        <dbReference type="ChEBI" id="CHEBI:59776"/>
    </ligand>
</feature>
<evidence type="ECO:0000256" key="3">
    <source>
        <dbReference type="ARBA" id="ARBA00023002"/>
    </source>
</evidence>
<dbReference type="NCBIfam" id="TIGR01534">
    <property type="entry name" value="GAPDH-I"/>
    <property type="match status" value="1"/>
</dbReference>
<dbReference type="STRING" id="463301.SAMN04487955_101541"/>
<feature type="active site" description="Nucleophile" evidence="4">
    <location>
        <position position="150"/>
    </location>
</feature>
<evidence type="ECO:0000256" key="7">
    <source>
        <dbReference type="PIRSR" id="PIRSR000149-4"/>
    </source>
</evidence>
<dbReference type="GO" id="GO:0051287">
    <property type="term" value="F:NAD binding"/>
    <property type="evidence" value="ECO:0007669"/>
    <property type="project" value="InterPro"/>
</dbReference>
<evidence type="ECO:0000256" key="5">
    <source>
        <dbReference type="PIRSR" id="PIRSR000149-2"/>
    </source>
</evidence>
<feature type="binding site" evidence="5">
    <location>
        <position position="180"/>
    </location>
    <ligand>
        <name>D-glyceraldehyde 3-phosphate</name>
        <dbReference type="ChEBI" id="CHEBI:59776"/>
    </ligand>
</feature>
<evidence type="ECO:0000256" key="1">
    <source>
        <dbReference type="ARBA" id="ARBA00007406"/>
    </source>
</evidence>
<dbReference type="SMART" id="SM00846">
    <property type="entry name" value="Gp_dh_N"/>
    <property type="match status" value="1"/>
</dbReference>
<protein>
    <recommendedName>
        <fullName evidence="9">Glyceraldehyde-3-phosphate dehydrogenase</fullName>
        <ecNumber evidence="9">1.2.1.-</ecNumber>
    </recommendedName>
</protein>
<evidence type="ECO:0000313" key="12">
    <source>
        <dbReference type="Proteomes" id="UP000198693"/>
    </source>
</evidence>
<evidence type="ECO:0000313" key="11">
    <source>
        <dbReference type="EMBL" id="SFU36428.1"/>
    </source>
</evidence>
<dbReference type="Proteomes" id="UP000198693">
    <property type="component" value="Unassembled WGS sequence"/>
</dbReference>
<name>A0A1I7FJV6_9GAMM</name>
<feature type="binding site" evidence="6">
    <location>
        <position position="119"/>
    </location>
    <ligand>
        <name>NAD(+)</name>
        <dbReference type="ChEBI" id="CHEBI:57540"/>
    </ligand>
</feature>